<dbReference type="Proteomes" id="UP000250003">
    <property type="component" value="Chromosome"/>
</dbReference>
<reference evidence="3" key="1">
    <citation type="submission" date="2018-06" db="EMBL/GenBank/DDBJ databases">
        <title>Description of Blautia argi sp. nov., a new anaerobic isolated from dog feces.</title>
        <authorList>
            <person name="Chang Y.-H."/>
            <person name="Paek J."/>
            <person name="Shin Y."/>
        </authorList>
    </citation>
    <scope>NUCLEOTIDE SEQUENCE [LARGE SCALE GENOMIC DNA]</scope>
    <source>
        <strain evidence="3">KCTC 15426</strain>
    </source>
</reference>
<dbReference type="EMBL" id="CP030280">
    <property type="protein sequence ID" value="AWY99268.1"/>
    <property type="molecule type" value="Genomic_DNA"/>
</dbReference>
<dbReference type="AlphaFoldDB" id="A0A2Z4UE78"/>
<evidence type="ECO:0000313" key="3">
    <source>
        <dbReference type="Proteomes" id="UP000250003"/>
    </source>
</evidence>
<dbReference type="SUPFAM" id="SSF47413">
    <property type="entry name" value="lambda repressor-like DNA-binding domains"/>
    <property type="match status" value="1"/>
</dbReference>
<dbReference type="KEGG" id="blau:DQQ01_15360"/>
<accession>A0A2Z4UE78</accession>
<gene>
    <name evidence="2" type="ORF">DQQ01_15360</name>
</gene>
<dbReference type="CDD" id="cd00093">
    <property type="entry name" value="HTH_XRE"/>
    <property type="match status" value="1"/>
</dbReference>
<dbReference type="OrthoDB" id="2735991at2"/>
<evidence type="ECO:0000313" key="2">
    <source>
        <dbReference type="EMBL" id="AWY99268.1"/>
    </source>
</evidence>
<protein>
    <submittedName>
        <fullName evidence="2">XRE family transcriptional regulator</fullName>
    </submittedName>
</protein>
<dbReference type="GO" id="GO:0003677">
    <property type="term" value="F:DNA binding"/>
    <property type="evidence" value="ECO:0007669"/>
    <property type="project" value="InterPro"/>
</dbReference>
<evidence type="ECO:0000259" key="1">
    <source>
        <dbReference type="PROSITE" id="PS50943"/>
    </source>
</evidence>
<proteinExistence type="predicted"/>
<name>A0A2Z4UE78_9FIRM</name>
<sequence>MTQQQFADKIGVSRNTIATYETSVRIPIEAVLVSICREFGVNGEWLRTGKGEMYIDVTPDLKLSRWFGQVLREEENSFKKKFLLALSNFTEEEWSSLEKVAVLLFADAAQK</sequence>
<dbReference type="InterPro" id="IPR010982">
    <property type="entry name" value="Lambda_DNA-bd_dom_sf"/>
</dbReference>
<keyword evidence="3" id="KW-1185">Reference proteome</keyword>
<dbReference type="Pfam" id="PF01381">
    <property type="entry name" value="HTH_3"/>
    <property type="match status" value="1"/>
</dbReference>
<dbReference type="InterPro" id="IPR001387">
    <property type="entry name" value="Cro/C1-type_HTH"/>
</dbReference>
<dbReference type="Gene3D" id="1.10.260.40">
    <property type="entry name" value="lambda repressor-like DNA-binding domains"/>
    <property type="match status" value="1"/>
</dbReference>
<dbReference type="PROSITE" id="PS50943">
    <property type="entry name" value="HTH_CROC1"/>
    <property type="match status" value="1"/>
</dbReference>
<feature type="domain" description="HTH cro/C1-type" evidence="1">
    <location>
        <begin position="1"/>
        <end position="46"/>
    </location>
</feature>
<organism evidence="2 3">
    <name type="scientific">Blautia argi</name>
    <dbReference type="NCBI Taxonomy" id="1912897"/>
    <lineage>
        <taxon>Bacteria</taxon>
        <taxon>Bacillati</taxon>
        <taxon>Bacillota</taxon>
        <taxon>Clostridia</taxon>
        <taxon>Lachnospirales</taxon>
        <taxon>Lachnospiraceae</taxon>
        <taxon>Blautia</taxon>
    </lineage>
</organism>